<organism evidence="1 2">
    <name type="scientific">Nakamurella multipartita (strain ATCC 700099 / DSM 44233 / CIP 104796 / JCM 9543 / NBRC 105858 / Y-104)</name>
    <name type="common">Microsphaera multipartita</name>
    <dbReference type="NCBI Taxonomy" id="479431"/>
    <lineage>
        <taxon>Bacteria</taxon>
        <taxon>Bacillati</taxon>
        <taxon>Actinomycetota</taxon>
        <taxon>Actinomycetes</taxon>
        <taxon>Nakamurellales</taxon>
        <taxon>Nakamurellaceae</taxon>
        <taxon>Nakamurella</taxon>
    </lineage>
</organism>
<evidence type="ECO:0000313" key="2">
    <source>
        <dbReference type="Proteomes" id="UP000002218"/>
    </source>
</evidence>
<accession>C8XI82</accession>
<protein>
    <submittedName>
        <fullName evidence="1">Uncharacterized protein</fullName>
    </submittedName>
</protein>
<dbReference type="EMBL" id="CP001737">
    <property type="protein sequence ID" value="ACV78451.1"/>
    <property type="molecule type" value="Genomic_DNA"/>
</dbReference>
<dbReference type="RefSeq" id="WP_015747343.1">
    <property type="nucleotide sequence ID" value="NC_013235.1"/>
</dbReference>
<name>C8XI82_NAKMY</name>
<keyword evidence="2" id="KW-1185">Reference proteome</keyword>
<gene>
    <name evidence="1" type="ordered locus">Namu_2071</name>
</gene>
<reference evidence="1 2" key="2">
    <citation type="journal article" date="2010" name="Stand. Genomic Sci.">
        <title>Complete genome sequence of Nakamurella multipartita type strain (Y-104).</title>
        <authorList>
            <person name="Tice H."/>
            <person name="Mayilraj S."/>
            <person name="Sims D."/>
            <person name="Lapidus A."/>
            <person name="Nolan M."/>
            <person name="Lucas S."/>
            <person name="Glavina Del Rio T."/>
            <person name="Copeland A."/>
            <person name="Cheng J.F."/>
            <person name="Meincke L."/>
            <person name="Bruce D."/>
            <person name="Goodwin L."/>
            <person name="Pitluck S."/>
            <person name="Ivanova N."/>
            <person name="Mavromatis K."/>
            <person name="Ovchinnikova G."/>
            <person name="Pati A."/>
            <person name="Chen A."/>
            <person name="Palaniappan K."/>
            <person name="Land M."/>
            <person name="Hauser L."/>
            <person name="Chang Y.J."/>
            <person name="Jeffries C.D."/>
            <person name="Detter J.C."/>
            <person name="Brettin T."/>
            <person name="Rohde M."/>
            <person name="Goker M."/>
            <person name="Bristow J."/>
            <person name="Eisen J.A."/>
            <person name="Markowitz V."/>
            <person name="Hugenholtz P."/>
            <person name="Kyrpides N.C."/>
            <person name="Klenk H.P."/>
            <person name="Chen F."/>
        </authorList>
    </citation>
    <scope>NUCLEOTIDE SEQUENCE [LARGE SCALE GENOMIC DNA]</scope>
    <source>
        <strain evidence="2">ATCC 700099 / DSM 44233 / CIP 104796 / JCM 9543 / NBRC 105858 / Y-104</strain>
    </source>
</reference>
<dbReference type="KEGG" id="nml:Namu_2071"/>
<dbReference type="HOGENOM" id="CLU_2807946_0_0_11"/>
<dbReference type="InParanoid" id="C8XI82"/>
<proteinExistence type="predicted"/>
<dbReference type="Proteomes" id="UP000002218">
    <property type="component" value="Chromosome"/>
</dbReference>
<reference evidence="2" key="1">
    <citation type="submission" date="2009-09" db="EMBL/GenBank/DDBJ databases">
        <title>The complete genome of Nakamurella multipartita DSM 44233.</title>
        <authorList>
            <consortium name="US DOE Joint Genome Institute (JGI-PGF)"/>
            <person name="Lucas S."/>
            <person name="Copeland A."/>
            <person name="Lapidus A."/>
            <person name="Glavina del Rio T."/>
            <person name="Dalin E."/>
            <person name="Tice H."/>
            <person name="Bruce D."/>
            <person name="Goodwin L."/>
            <person name="Pitluck S."/>
            <person name="Kyrpides N."/>
            <person name="Mavromatis K."/>
            <person name="Ivanova N."/>
            <person name="Ovchinnikova G."/>
            <person name="Sims D."/>
            <person name="Meincke L."/>
            <person name="Brettin T."/>
            <person name="Detter J.C."/>
            <person name="Han C."/>
            <person name="Larimer F."/>
            <person name="Land M."/>
            <person name="Hauser L."/>
            <person name="Markowitz V."/>
            <person name="Cheng J.-F."/>
            <person name="Hugenholtz P."/>
            <person name="Woyke T."/>
            <person name="Wu D."/>
            <person name="Klenk H.-P."/>
            <person name="Eisen J.A."/>
        </authorList>
    </citation>
    <scope>NUCLEOTIDE SEQUENCE [LARGE SCALE GENOMIC DNA]</scope>
    <source>
        <strain evidence="2">ATCC 700099 / DSM 44233 / CIP 104796 / JCM 9543 / NBRC 105858 / Y-104</strain>
    </source>
</reference>
<dbReference type="AlphaFoldDB" id="C8XI82"/>
<evidence type="ECO:0000313" key="1">
    <source>
        <dbReference type="EMBL" id="ACV78451.1"/>
    </source>
</evidence>
<sequence>MANVHALRGVTEYGLDTVAAVDRRRQAIAEELPEVNELLAALEINCARLVASVQNRLLNDEREVILP</sequence>